<name>A0ACD3AUC1_9AGAR</name>
<gene>
    <name evidence="1" type="ORF">BDN72DRAFT_615860</name>
</gene>
<accession>A0ACD3AUC1</accession>
<dbReference type="EMBL" id="ML208332">
    <property type="protein sequence ID" value="TFK69330.1"/>
    <property type="molecule type" value="Genomic_DNA"/>
</dbReference>
<organism evidence="1 2">
    <name type="scientific">Pluteus cervinus</name>
    <dbReference type="NCBI Taxonomy" id="181527"/>
    <lineage>
        <taxon>Eukaryota</taxon>
        <taxon>Fungi</taxon>
        <taxon>Dikarya</taxon>
        <taxon>Basidiomycota</taxon>
        <taxon>Agaricomycotina</taxon>
        <taxon>Agaricomycetes</taxon>
        <taxon>Agaricomycetidae</taxon>
        <taxon>Agaricales</taxon>
        <taxon>Pluteineae</taxon>
        <taxon>Pluteaceae</taxon>
        <taxon>Pluteus</taxon>
    </lineage>
</organism>
<dbReference type="Proteomes" id="UP000308600">
    <property type="component" value="Unassembled WGS sequence"/>
</dbReference>
<reference evidence="1 2" key="1">
    <citation type="journal article" date="2019" name="Nat. Ecol. Evol.">
        <title>Megaphylogeny resolves global patterns of mushroom evolution.</title>
        <authorList>
            <person name="Varga T."/>
            <person name="Krizsan K."/>
            <person name="Foldi C."/>
            <person name="Dima B."/>
            <person name="Sanchez-Garcia M."/>
            <person name="Sanchez-Ramirez S."/>
            <person name="Szollosi G.J."/>
            <person name="Szarkandi J.G."/>
            <person name="Papp V."/>
            <person name="Albert L."/>
            <person name="Andreopoulos W."/>
            <person name="Angelini C."/>
            <person name="Antonin V."/>
            <person name="Barry K.W."/>
            <person name="Bougher N.L."/>
            <person name="Buchanan P."/>
            <person name="Buyck B."/>
            <person name="Bense V."/>
            <person name="Catcheside P."/>
            <person name="Chovatia M."/>
            <person name="Cooper J."/>
            <person name="Damon W."/>
            <person name="Desjardin D."/>
            <person name="Finy P."/>
            <person name="Geml J."/>
            <person name="Haridas S."/>
            <person name="Hughes K."/>
            <person name="Justo A."/>
            <person name="Karasinski D."/>
            <person name="Kautmanova I."/>
            <person name="Kiss B."/>
            <person name="Kocsube S."/>
            <person name="Kotiranta H."/>
            <person name="LaButti K.M."/>
            <person name="Lechner B.E."/>
            <person name="Liimatainen K."/>
            <person name="Lipzen A."/>
            <person name="Lukacs Z."/>
            <person name="Mihaltcheva S."/>
            <person name="Morgado L.N."/>
            <person name="Niskanen T."/>
            <person name="Noordeloos M.E."/>
            <person name="Ohm R.A."/>
            <person name="Ortiz-Santana B."/>
            <person name="Ovrebo C."/>
            <person name="Racz N."/>
            <person name="Riley R."/>
            <person name="Savchenko A."/>
            <person name="Shiryaev A."/>
            <person name="Soop K."/>
            <person name="Spirin V."/>
            <person name="Szebenyi C."/>
            <person name="Tomsovsky M."/>
            <person name="Tulloss R.E."/>
            <person name="Uehling J."/>
            <person name="Grigoriev I.V."/>
            <person name="Vagvolgyi C."/>
            <person name="Papp T."/>
            <person name="Martin F.M."/>
            <person name="Miettinen O."/>
            <person name="Hibbett D.S."/>
            <person name="Nagy L.G."/>
        </authorList>
    </citation>
    <scope>NUCLEOTIDE SEQUENCE [LARGE SCALE GENOMIC DNA]</scope>
    <source>
        <strain evidence="1 2">NL-1719</strain>
    </source>
</reference>
<evidence type="ECO:0000313" key="2">
    <source>
        <dbReference type="Proteomes" id="UP000308600"/>
    </source>
</evidence>
<sequence>MPAPAPYPPPSSQIPYPALYLYPLNDSFVPKHISLLHNQRVKIGRQTNAKTAPGERNGYFDSKVLSRQHAEVWEENSKIYIKDVKSSNGTFINGERLSLEGVESEPFELKSDDIVEFGIDIVGEDNKTIIHHKVAARVVCVFSEQDAQVAARAEQHQQQQYQPQPQPGSSSIANQPGPTAGAPGPSGFFNNQQRRPQLAQQGLTGTGGMGNMRPPGKSGLTFDHILGRLKVELQKSRETGAELSSIQGAMHEINDTLGGTLPSNPPPYPQNLPPVRPSQPQQSGSASGSPQPPSSASSSNIATSALTELQTKLQETQQSLASHVAKIQTLEGVLAEQESMKLEVRALREMMEARRYEIELEERQKAALSATATIGRHHREPRGGFDLEDDEVGHEGLSDDDDDDARSIGTVVPHELERVEEEDEEQLAQADEEAALDAQAVDGDHDQEEGDEERQRRRDELGRPRTPEPSSMGMHDEDVYEPNNRTRSATLLAAPRRSTSPLSSSQSPGSSPLKLKGKATTPEAIYDQVMQLSMQVSSVVALTSTLEAQHAAAQSTIVALENKIEALEALVRSSPSSPQPSSPPSQSTSLAAISTEAKTAQKESLTEIITEWKKSVDGQWGSMQEEWKEERERLSRAREEWETKNTLVDNGLSRIDSGIQRLDTGLASLDAKLSSIDSQTSNFTSDLGRLDSGLGKLDAGLEKLDAGLEKLNGVHSTVGVVQQQQQTSLKEQQLSQEKQQRDLQMFQREWQQGQTLHQQQIQAFQLQVQQQLGGLAGLAGLGSAIGANGDFGKKMSSGLVTPPSPRSLSADSNRGSRVRRRRSSQPIQSVAAASSLPDATSSSSSSSSLRGWSRTRSKSAGSHGSRRRRGRDSGDIDTDTDITLASEDSNTTKVGSLSASEIMAFASAVKEGGKNTDSTGSQGPNELKQRGNQNLNLTNVQTAAGVLILSIAAAAVVWRVRPE</sequence>
<keyword evidence="2" id="KW-1185">Reference proteome</keyword>
<proteinExistence type="predicted"/>
<protein>
    <submittedName>
        <fullName evidence="1">Uncharacterized protein</fullName>
    </submittedName>
</protein>
<evidence type="ECO:0000313" key="1">
    <source>
        <dbReference type="EMBL" id="TFK69330.1"/>
    </source>
</evidence>